<organism evidence="1 2">
    <name type="scientific">Zopfia rhizophila CBS 207.26</name>
    <dbReference type="NCBI Taxonomy" id="1314779"/>
    <lineage>
        <taxon>Eukaryota</taxon>
        <taxon>Fungi</taxon>
        <taxon>Dikarya</taxon>
        <taxon>Ascomycota</taxon>
        <taxon>Pezizomycotina</taxon>
        <taxon>Dothideomycetes</taxon>
        <taxon>Dothideomycetes incertae sedis</taxon>
        <taxon>Zopfiaceae</taxon>
        <taxon>Zopfia</taxon>
    </lineage>
</organism>
<evidence type="ECO:0000313" key="1">
    <source>
        <dbReference type="EMBL" id="KAF2194934.1"/>
    </source>
</evidence>
<dbReference type="OrthoDB" id="3746201at2759"/>
<evidence type="ECO:0000313" key="2">
    <source>
        <dbReference type="Proteomes" id="UP000800200"/>
    </source>
</evidence>
<dbReference type="AlphaFoldDB" id="A0A6A6ETN5"/>
<protein>
    <recommendedName>
        <fullName evidence="3">Ankyrin</fullName>
    </recommendedName>
</protein>
<dbReference type="SUPFAM" id="SSF48403">
    <property type="entry name" value="Ankyrin repeat"/>
    <property type="match status" value="1"/>
</dbReference>
<name>A0A6A6ETN5_9PEZI</name>
<reference evidence="1" key="1">
    <citation type="journal article" date="2020" name="Stud. Mycol.">
        <title>101 Dothideomycetes genomes: a test case for predicting lifestyles and emergence of pathogens.</title>
        <authorList>
            <person name="Haridas S."/>
            <person name="Albert R."/>
            <person name="Binder M."/>
            <person name="Bloem J."/>
            <person name="Labutti K."/>
            <person name="Salamov A."/>
            <person name="Andreopoulos B."/>
            <person name="Baker S."/>
            <person name="Barry K."/>
            <person name="Bills G."/>
            <person name="Bluhm B."/>
            <person name="Cannon C."/>
            <person name="Castanera R."/>
            <person name="Culley D."/>
            <person name="Daum C."/>
            <person name="Ezra D."/>
            <person name="Gonzalez J."/>
            <person name="Henrissat B."/>
            <person name="Kuo A."/>
            <person name="Liang C."/>
            <person name="Lipzen A."/>
            <person name="Lutzoni F."/>
            <person name="Magnuson J."/>
            <person name="Mondo S."/>
            <person name="Nolan M."/>
            <person name="Ohm R."/>
            <person name="Pangilinan J."/>
            <person name="Park H.-J."/>
            <person name="Ramirez L."/>
            <person name="Alfaro M."/>
            <person name="Sun H."/>
            <person name="Tritt A."/>
            <person name="Yoshinaga Y."/>
            <person name="Zwiers L.-H."/>
            <person name="Turgeon B."/>
            <person name="Goodwin S."/>
            <person name="Spatafora J."/>
            <person name="Crous P."/>
            <person name="Grigoriev I."/>
        </authorList>
    </citation>
    <scope>NUCLEOTIDE SEQUENCE</scope>
    <source>
        <strain evidence="1">CBS 207.26</strain>
    </source>
</reference>
<dbReference type="InterPro" id="IPR036770">
    <property type="entry name" value="Ankyrin_rpt-contain_sf"/>
</dbReference>
<keyword evidence="2" id="KW-1185">Reference proteome</keyword>
<proteinExistence type="predicted"/>
<dbReference type="Proteomes" id="UP000800200">
    <property type="component" value="Unassembled WGS sequence"/>
</dbReference>
<sequence length="186" mass="19948">MTDILEDVAGSGNLSLVEAAISLGAHIKYRSLKKKTRHRALELAAAGSQRHRFPAPPSKLLDLAARIRADFKPVDYALLDAAYTGHMELAICLLSAHGADWHAIAYLRAVGDKDEMFWPRTVLDGIARMENTERGIGVLKLIMKDDGFSPNHIALTYERGDVLAIHSVVAVCEGGVSGCGGDDAGG</sequence>
<gene>
    <name evidence="1" type="ORF">K469DRAFT_681326</name>
</gene>
<accession>A0A6A6ETN5</accession>
<dbReference type="Gene3D" id="1.25.40.20">
    <property type="entry name" value="Ankyrin repeat-containing domain"/>
    <property type="match status" value="1"/>
</dbReference>
<dbReference type="EMBL" id="ML994610">
    <property type="protein sequence ID" value="KAF2194934.1"/>
    <property type="molecule type" value="Genomic_DNA"/>
</dbReference>
<evidence type="ECO:0008006" key="3">
    <source>
        <dbReference type="Google" id="ProtNLM"/>
    </source>
</evidence>